<accession>A0A0F2TBI8</accession>
<dbReference type="RefSeq" id="WP_045700291.1">
    <property type="nucleotide sequence ID" value="NZ_JZKH01000057.1"/>
</dbReference>
<dbReference type="EMBL" id="JZKH01000057">
    <property type="protein sequence ID" value="KJS59856.1"/>
    <property type="molecule type" value="Genomic_DNA"/>
</dbReference>
<name>A0A0F2TBI8_STRR3</name>
<evidence type="ECO:0000313" key="2">
    <source>
        <dbReference type="Proteomes" id="UP000033699"/>
    </source>
</evidence>
<dbReference type="OrthoDB" id="5179393at2"/>
<dbReference type="InterPro" id="IPR040701">
    <property type="entry name" value="Bact_RF_family2"/>
</dbReference>
<evidence type="ECO:0008006" key="3">
    <source>
        <dbReference type="Google" id="ProtNLM"/>
    </source>
</evidence>
<dbReference type="Proteomes" id="UP000033699">
    <property type="component" value="Unassembled WGS sequence"/>
</dbReference>
<comment type="caution">
    <text evidence="1">The sequence shown here is derived from an EMBL/GenBank/DDBJ whole genome shotgun (WGS) entry which is preliminary data.</text>
</comment>
<reference evidence="1 2" key="1">
    <citation type="submission" date="2015-02" db="EMBL/GenBank/DDBJ databases">
        <authorList>
            <person name="Ju K.-S."/>
            <person name="Doroghazi J.R."/>
            <person name="Metcalf W."/>
        </authorList>
    </citation>
    <scope>NUCLEOTIDE SEQUENCE [LARGE SCALE GENOMIC DNA]</scope>
    <source>
        <strain evidence="1 2">ATCC 31215</strain>
    </source>
</reference>
<evidence type="ECO:0000313" key="1">
    <source>
        <dbReference type="EMBL" id="KJS59856.1"/>
    </source>
</evidence>
<gene>
    <name evidence="1" type="ORF">VM95_24680</name>
</gene>
<sequence length="385" mass="40770">MQLALLTPLLDRPGPWASVYLDTSRATEDAARRRALLDRTAVQRLAALGTDERTCAAVRDRLAAEPAADSPPGRALFAADGEVALDVPLVASPPDASAAWAPLPHTAPLLDLLDDAAPRCLVAAVDRTGADLERYDLGRAAPLGSVEGRPWQGRGHRAPPADRHEWHYRHRVEDAWERTAAAIADHLGRTWPDSGADLLVLTGDTRERRAVHERLPLHLRARTVEVDGGGRADGVDRAAFGRRIGEAWTAHRRRHLDAALDAFHAGLGRPGEHTTDSSGTDTAPGAAALGIPAVVTAARQHQLATLLLQTGGHDPERPVWTGPQPEHIGVQRAEVRGMGVGHPEQAPAADALLRAAAATGAEALLVPEAADGPPGGLGAVLRWSE</sequence>
<dbReference type="Pfam" id="PF18844">
    <property type="entry name" value="baeRF_family2"/>
    <property type="match status" value="1"/>
</dbReference>
<keyword evidence="2" id="KW-1185">Reference proteome</keyword>
<dbReference type="AlphaFoldDB" id="A0A0F2TBI8"/>
<protein>
    <recommendedName>
        <fullName evidence="3">Peptide chain release factor 1</fullName>
    </recommendedName>
</protein>
<organism evidence="1 2">
    <name type="scientific">Streptomyces rubellomurinus (strain ATCC 31215)</name>
    <dbReference type="NCBI Taxonomy" id="359131"/>
    <lineage>
        <taxon>Bacteria</taxon>
        <taxon>Bacillati</taxon>
        <taxon>Actinomycetota</taxon>
        <taxon>Actinomycetes</taxon>
        <taxon>Kitasatosporales</taxon>
        <taxon>Streptomycetaceae</taxon>
        <taxon>Streptomyces</taxon>
    </lineage>
</organism>
<proteinExistence type="predicted"/>
<dbReference type="PATRIC" id="fig|359131.3.peg.5969"/>